<dbReference type="InterPro" id="IPR036188">
    <property type="entry name" value="FAD/NAD-bd_sf"/>
</dbReference>
<dbReference type="SUPFAM" id="SSF54373">
    <property type="entry name" value="FAD-linked reductases, C-terminal domain"/>
    <property type="match status" value="1"/>
</dbReference>
<dbReference type="EMBL" id="PPEK01000005">
    <property type="protein sequence ID" value="PNV67839.1"/>
    <property type="molecule type" value="Genomic_DNA"/>
</dbReference>
<dbReference type="GO" id="GO:0016491">
    <property type="term" value="F:oxidoreductase activity"/>
    <property type="evidence" value="ECO:0007669"/>
    <property type="project" value="UniProtKB-KW"/>
</dbReference>
<feature type="domain" description="FAD-binding" evidence="6">
    <location>
        <begin position="4"/>
        <end position="168"/>
    </location>
</feature>
<dbReference type="AlphaFoldDB" id="A0A2K2UC28"/>
<dbReference type="PANTHER" id="PTHR43624:SF2">
    <property type="entry name" value="ELECTRON TRANSFER FLAVOPROTEIN-QUINONE OXIDOREDUCTASE YDIS-RELATED"/>
    <property type="match status" value="1"/>
</dbReference>
<keyword evidence="5" id="KW-0560">Oxidoreductase</keyword>
<sequence>MADFDAIVVGSGCAGSVAAYELAKAGKAVLVVERGNYAGAKNMTGGRIYAHSLKKVFPDFEQNAPIERRIVHERISMMSPDANFTVDFTSDEMGKEGQDSYAVLRGSFDQWLAEQAENEGAEYIYGIAIEELLKDDSGKVVGVKAGEDEITAEVVLLCDGVNSLLTDQAVGAKRPPAHALAVGVKQTIELPANVITDRVLAGSDDEGAAWLFAGDCTKGTFGGGFMYTNKESISLGVVAGIEATANHGKAPVYQMLEDLKNHPAVAPLIKGGKVVEHSGHMVPEGGINIMPEVVGDGVLLAGDCAMMCINLGYMVRGMDFAVAAGQMAGQCAAKAIDAGDTSKAGLAPYKTALENSFVLKDLKQFKAVPDFMENFERMFCGYPEMIRDAMNTMFIVDGTPVQPMKKSMMPIVKQVGIMNLLKDVRGAMKAL</sequence>
<keyword evidence="3" id="KW-0285">Flavoprotein</keyword>
<feature type="domain" description="FixC-like C-terminal" evidence="7">
    <location>
        <begin position="369"/>
        <end position="430"/>
    </location>
</feature>
<gene>
    <name evidence="8" type="ORF">C2L71_06070</name>
</gene>
<reference evidence="9" key="1">
    <citation type="submission" date="2018-01" db="EMBL/GenBank/DDBJ databases">
        <title>Rubneribacter badeniensis gen. nov., sp. nov., and Colonibacter rubneri, gen. nov., sp. nov., WGS of new members of the Eggerthellaceae.</title>
        <authorList>
            <person name="Danylec N."/>
            <person name="Stoll D.A."/>
            <person name="Doetsch A."/>
            <person name="Kulling S.E."/>
            <person name="Huch M."/>
        </authorList>
    </citation>
    <scope>NUCLEOTIDE SEQUENCE [LARGE SCALE GENOMIC DNA]</scope>
    <source>
        <strain evidence="9">ResAG-96</strain>
    </source>
</reference>
<name>A0A2K2UC28_9ACTN</name>
<dbReference type="Proteomes" id="UP000236197">
    <property type="component" value="Unassembled WGS sequence"/>
</dbReference>
<dbReference type="InterPro" id="IPR039651">
    <property type="entry name" value="FixC-like"/>
</dbReference>
<evidence type="ECO:0000256" key="1">
    <source>
        <dbReference type="ARBA" id="ARBA00001974"/>
    </source>
</evidence>
<comment type="similarity">
    <text evidence="2">Belongs to the ETF-QO/FixC family.</text>
</comment>
<dbReference type="Pfam" id="PF01494">
    <property type="entry name" value="FAD_binding_3"/>
    <property type="match status" value="1"/>
</dbReference>
<dbReference type="Gene3D" id="3.50.50.60">
    <property type="entry name" value="FAD/NAD(P)-binding domain"/>
    <property type="match status" value="1"/>
</dbReference>
<proteinExistence type="inferred from homology"/>
<keyword evidence="9" id="KW-1185">Reference proteome</keyword>
<dbReference type="InterPro" id="IPR059103">
    <property type="entry name" value="FixC-like_C"/>
</dbReference>
<dbReference type="GO" id="GO:0071949">
    <property type="term" value="F:FAD binding"/>
    <property type="evidence" value="ECO:0007669"/>
    <property type="project" value="InterPro"/>
</dbReference>
<evidence type="ECO:0000256" key="5">
    <source>
        <dbReference type="ARBA" id="ARBA00023002"/>
    </source>
</evidence>
<organism evidence="8 9">
    <name type="scientific">Enteroscipio rubneri</name>
    <dbReference type="NCBI Taxonomy" id="2070686"/>
    <lineage>
        <taxon>Bacteria</taxon>
        <taxon>Bacillati</taxon>
        <taxon>Actinomycetota</taxon>
        <taxon>Coriobacteriia</taxon>
        <taxon>Eggerthellales</taxon>
        <taxon>Eggerthellaceae</taxon>
        <taxon>Enteroscipio</taxon>
    </lineage>
</organism>
<evidence type="ECO:0000313" key="8">
    <source>
        <dbReference type="EMBL" id="PNV67839.1"/>
    </source>
</evidence>
<dbReference type="NCBIfam" id="NF007450">
    <property type="entry name" value="PRK10015.1"/>
    <property type="match status" value="1"/>
</dbReference>
<evidence type="ECO:0000256" key="2">
    <source>
        <dbReference type="ARBA" id="ARBA00006796"/>
    </source>
</evidence>
<comment type="caution">
    <text evidence="8">The sequence shown here is derived from an EMBL/GenBank/DDBJ whole genome shotgun (WGS) entry which is preliminary data.</text>
</comment>
<dbReference type="SUPFAM" id="SSF51905">
    <property type="entry name" value="FAD/NAD(P)-binding domain"/>
    <property type="match status" value="1"/>
</dbReference>
<evidence type="ECO:0000313" key="9">
    <source>
        <dbReference type="Proteomes" id="UP000236197"/>
    </source>
</evidence>
<dbReference type="Pfam" id="PF26311">
    <property type="entry name" value="ETF-QO_FixC_C"/>
    <property type="match status" value="1"/>
</dbReference>
<evidence type="ECO:0000259" key="7">
    <source>
        <dbReference type="Pfam" id="PF26311"/>
    </source>
</evidence>
<dbReference type="InterPro" id="IPR002938">
    <property type="entry name" value="FAD-bd"/>
</dbReference>
<comment type="cofactor">
    <cofactor evidence="1">
        <name>FAD</name>
        <dbReference type="ChEBI" id="CHEBI:57692"/>
    </cofactor>
</comment>
<evidence type="ECO:0000256" key="3">
    <source>
        <dbReference type="ARBA" id="ARBA00022630"/>
    </source>
</evidence>
<accession>A0A2K2UC28</accession>
<dbReference type="OrthoDB" id="833207at2"/>
<dbReference type="RefSeq" id="WP_103264893.1">
    <property type="nucleotide sequence ID" value="NZ_CABMLE010000005.1"/>
</dbReference>
<protein>
    <submittedName>
        <fullName evidence="8">FAD-dependent oxidoreductase</fullName>
    </submittedName>
</protein>
<dbReference type="PANTHER" id="PTHR43624">
    <property type="entry name" value="ELECTRON TRANSFER FLAVOPROTEIN-QUINONE OXIDOREDUCTASE YDIS-RELATED"/>
    <property type="match status" value="1"/>
</dbReference>
<keyword evidence="4" id="KW-0274">FAD</keyword>
<evidence type="ECO:0000259" key="6">
    <source>
        <dbReference type="Pfam" id="PF01494"/>
    </source>
</evidence>
<evidence type="ECO:0000256" key="4">
    <source>
        <dbReference type="ARBA" id="ARBA00022827"/>
    </source>
</evidence>